<dbReference type="Gene3D" id="1.10.8.1180">
    <property type="match status" value="1"/>
</dbReference>
<evidence type="ECO:0000313" key="3">
    <source>
        <dbReference type="EMBL" id="MBG0835487.1"/>
    </source>
</evidence>
<dbReference type="RefSeq" id="WP_196474960.1">
    <property type="nucleotide sequence ID" value="NZ_JACFYX020000007.1"/>
</dbReference>
<accession>A0A931CXY3</accession>
<feature type="region of interest" description="Disordered" evidence="1">
    <location>
        <begin position="97"/>
        <end position="164"/>
    </location>
</feature>
<feature type="domain" description="DnaT DNA-binding" evidence="2">
    <location>
        <begin position="163"/>
        <end position="231"/>
    </location>
</feature>
<dbReference type="EMBL" id="JACFYX010000008">
    <property type="protein sequence ID" value="MBG0835487.1"/>
    <property type="molecule type" value="Genomic_DNA"/>
</dbReference>
<dbReference type="InterPro" id="IPR040480">
    <property type="entry name" value="DnaT_DNA_bind"/>
</dbReference>
<dbReference type="Proteomes" id="UP000596932">
    <property type="component" value="Unassembled WGS sequence"/>
</dbReference>
<reference evidence="3" key="1">
    <citation type="submission" date="2020-07" db="EMBL/GenBank/DDBJ databases">
        <title>Pseudomonas chaetoceroseae sp. nov., a new member of the Pseudomonas oleovorans group isolated from a culture of Chaetoceros calcitrans.</title>
        <authorList>
            <person name="Girard L."/>
            <person name="Lood C."/>
            <person name="De Mot R."/>
            <person name="Baudart J."/>
        </authorList>
    </citation>
    <scope>NUCLEOTIDE SEQUENCE</scope>
    <source>
        <strain evidence="3">536</strain>
    </source>
</reference>
<evidence type="ECO:0000259" key="2">
    <source>
        <dbReference type="Pfam" id="PF17948"/>
    </source>
</evidence>
<evidence type="ECO:0000256" key="1">
    <source>
        <dbReference type="SAM" id="MobiDB-lite"/>
    </source>
</evidence>
<comment type="caution">
    <text evidence="3">The sequence shown here is derived from an EMBL/GenBank/DDBJ whole genome shotgun (WGS) entry which is preliminary data.</text>
</comment>
<evidence type="ECO:0000313" key="4">
    <source>
        <dbReference type="Proteomes" id="UP000596932"/>
    </source>
</evidence>
<proteinExistence type="predicted"/>
<feature type="compositionally biased region" description="Basic and acidic residues" evidence="1">
    <location>
        <begin position="119"/>
        <end position="158"/>
    </location>
</feature>
<sequence>MAGEWIKMRTNLWDDPRVSHLCDLVDQPEAMVVGALYWLWSMADEHSEDGLLPGLTLRAIDRKTGVAGIGAALVQIGWLAEVDGGVEVVKFAEHNGASAKRRCQDAQRKASVRSASASDADKKPTGTGAREEKRREDLKPSHTARDDAAPEGDPKPADPDAPFAMTLEWEPDPGRLKTLAFRAGLPQQAVADALGAFVIHHEAKGLALTAAEWHAKLITWAKSDHVRGAAQGGKVTALRPDQKPAGPRVVNV</sequence>
<dbReference type="AlphaFoldDB" id="A0A931CXY3"/>
<protein>
    <recommendedName>
        <fullName evidence="2">DnaT DNA-binding domain-containing protein</fullName>
    </recommendedName>
</protein>
<gene>
    <name evidence="3" type="ORF">H3221_10225</name>
</gene>
<dbReference type="Pfam" id="PF17948">
    <property type="entry name" value="DnaT"/>
    <property type="match status" value="1"/>
</dbReference>
<organism evidence="3 4">
    <name type="scientific">Pseudomonas chaetocerotis</name>
    <dbReference type="NCBI Taxonomy" id="2758695"/>
    <lineage>
        <taxon>Bacteria</taxon>
        <taxon>Pseudomonadati</taxon>
        <taxon>Pseudomonadota</taxon>
        <taxon>Gammaproteobacteria</taxon>
        <taxon>Pseudomonadales</taxon>
        <taxon>Pseudomonadaceae</taxon>
        <taxon>Pseudomonas</taxon>
    </lineage>
</organism>
<keyword evidence="4" id="KW-1185">Reference proteome</keyword>
<name>A0A931CXY3_9PSED</name>